<keyword evidence="5" id="KW-0539">Nucleus</keyword>
<dbReference type="AlphaFoldDB" id="A0A423VIF8"/>
<evidence type="ECO:0000313" key="8">
    <source>
        <dbReference type="EMBL" id="ROV90745.1"/>
    </source>
</evidence>
<name>A0A423VIF8_CYTCH</name>
<evidence type="ECO:0000256" key="3">
    <source>
        <dbReference type="ARBA" id="ARBA00022771"/>
    </source>
</evidence>
<dbReference type="PROSITE" id="PS50157">
    <property type="entry name" value="ZINC_FINGER_C2H2_2"/>
    <property type="match status" value="1"/>
</dbReference>
<proteinExistence type="predicted"/>
<organism evidence="8 9">
    <name type="scientific">Cytospora chrysosperma</name>
    <name type="common">Cytospora canker fungus</name>
    <name type="synonym">Sphaeria chrysosperma</name>
    <dbReference type="NCBI Taxonomy" id="252740"/>
    <lineage>
        <taxon>Eukaryota</taxon>
        <taxon>Fungi</taxon>
        <taxon>Dikarya</taxon>
        <taxon>Ascomycota</taxon>
        <taxon>Pezizomycotina</taxon>
        <taxon>Sordariomycetes</taxon>
        <taxon>Sordariomycetidae</taxon>
        <taxon>Diaporthales</taxon>
        <taxon>Cytosporaceae</taxon>
        <taxon>Cytospora</taxon>
    </lineage>
</organism>
<dbReference type="Gene3D" id="3.30.160.60">
    <property type="entry name" value="Classic Zinc Finger"/>
    <property type="match status" value="1"/>
</dbReference>
<sequence length="289" mass="30921">MPEMNPPPLKKTAPLDFAPFELTPFAPVMGQSADWIAPGSHPLGLVGGDTAVTAASRTGVCTLCGCGIRRQDNEPSWFDIHDKSHFLDKHTCAAKNCHILFQTARELQQHALDQGHHAFLCTCGKGYTRSSALNRHIKEAKEPRQYECPCCETSPAFKRPGHVEQHLRAVHQVSKKATMDALLELHQVSLLKDSRRRKAAGHSSAGTPATGPYTCFSPSALSPVHGFAGVPSFPAGDSHLASTPGFFAVPAAGFAEAPTGFPAPPIGVLGCGRGCLCCGTWCRGYLDLR</sequence>
<keyword evidence="2" id="KW-0677">Repeat</keyword>
<dbReference type="GO" id="GO:0000981">
    <property type="term" value="F:DNA-binding transcription factor activity, RNA polymerase II-specific"/>
    <property type="evidence" value="ECO:0007669"/>
    <property type="project" value="TreeGrafter"/>
</dbReference>
<dbReference type="GO" id="GO:0000978">
    <property type="term" value="F:RNA polymerase II cis-regulatory region sequence-specific DNA binding"/>
    <property type="evidence" value="ECO:0007669"/>
    <property type="project" value="TreeGrafter"/>
</dbReference>
<evidence type="ECO:0000256" key="4">
    <source>
        <dbReference type="ARBA" id="ARBA00022833"/>
    </source>
</evidence>
<gene>
    <name evidence="8" type="ORF">VSDG_08301</name>
</gene>
<keyword evidence="3 6" id="KW-0863">Zinc-finger</keyword>
<dbReference type="OrthoDB" id="2687452at2759"/>
<evidence type="ECO:0000256" key="2">
    <source>
        <dbReference type="ARBA" id="ARBA00022737"/>
    </source>
</evidence>
<evidence type="ECO:0000259" key="7">
    <source>
        <dbReference type="PROSITE" id="PS50157"/>
    </source>
</evidence>
<protein>
    <recommendedName>
        <fullName evidence="7">C2H2-type domain-containing protein</fullName>
    </recommendedName>
</protein>
<accession>A0A423VIF8</accession>
<evidence type="ECO:0000256" key="1">
    <source>
        <dbReference type="ARBA" id="ARBA00022723"/>
    </source>
</evidence>
<comment type="caution">
    <text evidence="8">The sequence shown here is derived from an EMBL/GenBank/DDBJ whole genome shotgun (WGS) entry which is preliminary data.</text>
</comment>
<keyword evidence="9" id="KW-1185">Reference proteome</keyword>
<dbReference type="Proteomes" id="UP000284375">
    <property type="component" value="Unassembled WGS sequence"/>
</dbReference>
<dbReference type="PANTHER" id="PTHR24388">
    <property type="entry name" value="ZINC FINGER PROTEIN"/>
    <property type="match status" value="1"/>
</dbReference>
<dbReference type="GO" id="GO:0008270">
    <property type="term" value="F:zinc ion binding"/>
    <property type="evidence" value="ECO:0007669"/>
    <property type="project" value="UniProtKB-KW"/>
</dbReference>
<dbReference type="PANTHER" id="PTHR24388:SF38">
    <property type="entry name" value="PROTEIN SNAIL"/>
    <property type="match status" value="1"/>
</dbReference>
<feature type="domain" description="C2H2-type" evidence="7">
    <location>
        <begin position="146"/>
        <end position="176"/>
    </location>
</feature>
<dbReference type="InterPro" id="IPR050527">
    <property type="entry name" value="Snail/Krueppel_Znf"/>
</dbReference>
<evidence type="ECO:0000256" key="6">
    <source>
        <dbReference type="PROSITE-ProRule" id="PRU00042"/>
    </source>
</evidence>
<keyword evidence="1" id="KW-0479">Metal-binding</keyword>
<keyword evidence="4" id="KW-0862">Zinc</keyword>
<evidence type="ECO:0000313" key="9">
    <source>
        <dbReference type="Proteomes" id="UP000284375"/>
    </source>
</evidence>
<dbReference type="InterPro" id="IPR013087">
    <property type="entry name" value="Znf_C2H2_type"/>
</dbReference>
<dbReference type="STRING" id="252740.A0A423VIF8"/>
<dbReference type="SMART" id="SM00355">
    <property type="entry name" value="ZnF_C2H2"/>
    <property type="match status" value="2"/>
</dbReference>
<dbReference type="EMBL" id="LJZO01000048">
    <property type="protein sequence ID" value="ROV90745.1"/>
    <property type="molecule type" value="Genomic_DNA"/>
</dbReference>
<reference evidence="8 9" key="1">
    <citation type="submission" date="2015-09" db="EMBL/GenBank/DDBJ databases">
        <title>Host preference determinants of Valsa canker pathogens revealed by comparative genomics.</title>
        <authorList>
            <person name="Yin Z."/>
            <person name="Huang L."/>
        </authorList>
    </citation>
    <scope>NUCLEOTIDE SEQUENCE [LARGE SCALE GENOMIC DNA]</scope>
    <source>
        <strain evidence="8 9">YSFL</strain>
    </source>
</reference>
<evidence type="ECO:0000256" key="5">
    <source>
        <dbReference type="ARBA" id="ARBA00023242"/>
    </source>
</evidence>